<dbReference type="CDD" id="cd03528">
    <property type="entry name" value="Rieske_RO_ferredoxin"/>
    <property type="match status" value="1"/>
</dbReference>
<keyword evidence="1" id="KW-0001">2Fe-2S</keyword>
<keyword evidence="2" id="KW-0479">Metal-binding</keyword>
<dbReference type="PANTHER" id="PTHR21496:SF23">
    <property type="entry name" value="3-PHENYLPROPIONATE_CINNAMIC ACID DIOXYGENASE FERREDOXIN SUBUNIT"/>
    <property type="match status" value="1"/>
</dbReference>
<dbReference type="PATRIC" id="fig|186479.3.peg.10855"/>
<evidence type="ECO:0000256" key="3">
    <source>
        <dbReference type="ARBA" id="ARBA00023004"/>
    </source>
</evidence>
<proteinExistence type="predicted"/>
<comment type="caution">
    <text evidence="6">The sequence shown here is derived from an EMBL/GenBank/DDBJ whole genome shotgun (WGS) entry which is preliminary data.</text>
</comment>
<dbReference type="SUPFAM" id="SSF50022">
    <property type="entry name" value="ISP domain"/>
    <property type="match status" value="1"/>
</dbReference>
<dbReference type="PROSITE" id="PS51296">
    <property type="entry name" value="RIESKE"/>
    <property type="match status" value="1"/>
</dbReference>
<protein>
    <submittedName>
        <fullName evidence="6">(2Fe-2S)-binding protein</fullName>
    </submittedName>
</protein>
<evidence type="ECO:0000313" key="7">
    <source>
        <dbReference type="Proteomes" id="UP000050509"/>
    </source>
</evidence>
<keyword evidence="7" id="KW-1185">Reference proteome</keyword>
<dbReference type="Pfam" id="PF00355">
    <property type="entry name" value="Rieske"/>
    <property type="match status" value="1"/>
</dbReference>
<dbReference type="Gene3D" id="2.102.10.10">
    <property type="entry name" value="Rieske [2Fe-2S] iron-sulphur domain"/>
    <property type="match status" value="1"/>
</dbReference>
<keyword evidence="4" id="KW-0411">Iron-sulfur</keyword>
<dbReference type="InterPro" id="IPR036922">
    <property type="entry name" value="Rieske_2Fe-2S_sf"/>
</dbReference>
<dbReference type="PANTHER" id="PTHR21496">
    <property type="entry name" value="FERREDOXIN-RELATED"/>
    <property type="match status" value="1"/>
</dbReference>
<evidence type="ECO:0000313" key="6">
    <source>
        <dbReference type="EMBL" id="KPV54213.1"/>
    </source>
</evidence>
<name>A0A0N8PT09_9CHLR</name>
<dbReference type="GO" id="GO:0004497">
    <property type="term" value="F:monooxygenase activity"/>
    <property type="evidence" value="ECO:0007669"/>
    <property type="project" value="UniProtKB-ARBA"/>
</dbReference>
<dbReference type="Proteomes" id="UP000050509">
    <property type="component" value="Unassembled WGS sequence"/>
</dbReference>
<sequence>MPSERIRVAAVGDIPPGAMRYFDLDGLPVALANAGGTIYAFSDVCRHEGGPLSAGALIDETVTCPWHGWTYSIRTGKAIVPPVGIRIPVYPVHISGDDVFVEIDWPDEHEV</sequence>
<feature type="domain" description="Rieske" evidence="5">
    <location>
        <begin position="6"/>
        <end position="101"/>
    </location>
</feature>
<evidence type="ECO:0000259" key="5">
    <source>
        <dbReference type="PROSITE" id="PS51296"/>
    </source>
</evidence>
<evidence type="ECO:0000256" key="4">
    <source>
        <dbReference type="ARBA" id="ARBA00023014"/>
    </source>
</evidence>
<gene>
    <name evidence="6" type="ORF">SE17_05160</name>
</gene>
<dbReference type="InterPro" id="IPR017941">
    <property type="entry name" value="Rieske_2Fe-2S"/>
</dbReference>
<accession>A0A0N8PT09</accession>
<dbReference type="AlphaFoldDB" id="A0A0N8PT09"/>
<dbReference type="EMBL" id="LJCR01000093">
    <property type="protein sequence ID" value="KPV54213.1"/>
    <property type="molecule type" value="Genomic_DNA"/>
</dbReference>
<keyword evidence="3" id="KW-0408">Iron</keyword>
<evidence type="ECO:0000256" key="2">
    <source>
        <dbReference type="ARBA" id="ARBA00022723"/>
    </source>
</evidence>
<dbReference type="GO" id="GO:0046872">
    <property type="term" value="F:metal ion binding"/>
    <property type="evidence" value="ECO:0007669"/>
    <property type="project" value="UniProtKB-KW"/>
</dbReference>
<organism evidence="6 7">
    <name type="scientific">Kouleothrix aurantiaca</name>
    <dbReference type="NCBI Taxonomy" id="186479"/>
    <lineage>
        <taxon>Bacteria</taxon>
        <taxon>Bacillati</taxon>
        <taxon>Chloroflexota</taxon>
        <taxon>Chloroflexia</taxon>
        <taxon>Chloroflexales</taxon>
        <taxon>Roseiflexineae</taxon>
        <taxon>Roseiflexaceae</taxon>
        <taxon>Kouleothrix</taxon>
    </lineage>
</organism>
<evidence type="ECO:0000256" key="1">
    <source>
        <dbReference type="ARBA" id="ARBA00022714"/>
    </source>
</evidence>
<dbReference type="GO" id="GO:0016705">
    <property type="term" value="F:oxidoreductase activity, acting on paired donors, with incorporation or reduction of molecular oxygen"/>
    <property type="evidence" value="ECO:0007669"/>
    <property type="project" value="UniProtKB-ARBA"/>
</dbReference>
<dbReference type="GO" id="GO:0051537">
    <property type="term" value="F:2 iron, 2 sulfur cluster binding"/>
    <property type="evidence" value="ECO:0007669"/>
    <property type="project" value="UniProtKB-KW"/>
</dbReference>
<reference evidence="6 7" key="1">
    <citation type="submission" date="2015-09" db="EMBL/GenBank/DDBJ databases">
        <title>Draft genome sequence of Kouleothrix aurantiaca JCM 19913.</title>
        <authorList>
            <person name="Hemp J."/>
        </authorList>
    </citation>
    <scope>NUCLEOTIDE SEQUENCE [LARGE SCALE GENOMIC DNA]</scope>
    <source>
        <strain evidence="6 7">COM-B</strain>
    </source>
</reference>